<dbReference type="InterPro" id="IPR036282">
    <property type="entry name" value="Glutathione-S-Trfase_C_sf"/>
</dbReference>
<dbReference type="PROSITE" id="PS50404">
    <property type="entry name" value="GST_NTER"/>
    <property type="match status" value="1"/>
</dbReference>
<dbReference type="Gene3D" id="1.20.1050.10">
    <property type="match status" value="1"/>
</dbReference>
<sequence length="204" mass="22363">MTIRVFHSPASPFVRKVMVAAAERGVAVQPLPASALPTKRDPTVVRHNATGKIPCLLLDDDTPIFDSRVITAYLDSIGSKGPSIYPQDDRRFAVLTVEALADAICDAAVLLRYETFLRPAEMQWEPWVHGQQDKINSGLGDLEGRWFDTLSEGFTAAAIATACALGYLDFRLPDRDWRGGHPKLAKWFTAISARPSLQSTVPSA</sequence>
<dbReference type="PANTHER" id="PTHR43968">
    <property type="match status" value="1"/>
</dbReference>
<dbReference type="RefSeq" id="WP_379142198.1">
    <property type="nucleotide sequence ID" value="NZ_JBHUEN010000021.1"/>
</dbReference>
<dbReference type="Pfam" id="PF13410">
    <property type="entry name" value="GST_C_2"/>
    <property type="match status" value="1"/>
</dbReference>
<dbReference type="InterPro" id="IPR036249">
    <property type="entry name" value="Thioredoxin-like_sf"/>
</dbReference>
<dbReference type="CDD" id="cd03205">
    <property type="entry name" value="GST_C_6"/>
    <property type="match status" value="1"/>
</dbReference>
<evidence type="ECO:0000259" key="1">
    <source>
        <dbReference type="PROSITE" id="PS50404"/>
    </source>
</evidence>
<dbReference type="InterPro" id="IPR050983">
    <property type="entry name" value="GST_Omega/HSP26"/>
</dbReference>
<organism evidence="2 3">
    <name type="scientific">Paracoccus pacificus</name>
    <dbReference type="NCBI Taxonomy" id="1463598"/>
    <lineage>
        <taxon>Bacteria</taxon>
        <taxon>Pseudomonadati</taxon>
        <taxon>Pseudomonadota</taxon>
        <taxon>Alphaproteobacteria</taxon>
        <taxon>Rhodobacterales</taxon>
        <taxon>Paracoccaceae</taxon>
        <taxon>Paracoccus</taxon>
    </lineage>
</organism>
<keyword evidence="3" id="KW-1185">Reference proteome</keyword>
<dbReference type="EMBL" id="JBHUEN010000021">
    <property type="protein sequence ID" value="MFD1881935.1"/>
    <property type="molecule type" value="Genomic_DNA"/>
</dbReference>
<dbReference type="Gene3D" id="3.40.30.10">
    <property type="entry name" value="Glutaredoxin"/>
    <property type="match status" value="1"/>
</dbReference>
<feature type="domain" description="GST N-terminal" evidence="1">
    <location>
        <begin position="1"/>
        <end position="82"/>
    </location>
</feature>
<evidence type="ECO:0000313" key="3">
    <source>
        <dbReference type="Proteomes" id="UP001597213"/>
    </source>
</evidence>
<protein>
    <submittedName>
        <fullName evidence="2">Glutathione S-transferase family protein</fullName>
    </submittedName>
</protein>
<accession>A0ABW4R745</accession>
<reference evidence="3" key="1">
    <citation type="journal article" date="2019" name="Int. J. Syst. Evol. Microbiol.">
        <title>The Global Catalogue of Microorganisms (GCM) 10K type strain sequencing project: providing services to taxonomists for standard genome sequencing and annotation.</title>
        <authorList>
            <consortium name="The Broad Institute Genomics Platform"/>
            <consortium name="The Broad Institute Genome Sequencing Center for Infectious Disease"/>
            <person name="Wu L."/>
            <person name="Ma J."/>
        </authorList>
    </citation>
    <scope>NUCLEOTIDE SEQUENCE [LARGE SCALE GENOMIC DNA]</scope>
    <source>
        <strain evidence="3">CCUG 56029</strain>
    </source>
</reference>
<dbReference type="SUPFAM" id="SSF52833">
    <property type="entry name" value="Thioredoxin-like"/>
    <property type="match status" value="1"/>
</dbReference>
<gene>
    <name evidence="2" type="ORF">ACFSCT_09420</name>
</gene>
<comment type="caution">
    <text evidence="2">The sequence shown here is derived from an EMBL/GenBank/DDBJ whole genome shotgun (WGS) entry which is preliminary data.</text>
</comment>
<name>A0ABW4R745_9RHOB</name>
<proteinExistence type="predicted"/>
<dbReference type="InterPro" id="IPR004045">
    <property type="entry name" value="Glutathione_S-Trfase_N"/>
</dbReference>
<dbReference type="Pfam" id="PF13409">
    <property type="entry name" value="GST_N_2"/>
    <property type="match status" value="1"/>
</dbReference>
<dbReference type="SUPFAM" id="SSF47616">
    <property type="entry name" value="GST C-terminal domain-like"/>
    <property type="match status" value="1"/>
</dbReference>
<dbReference type="Proteomes" id="UP001597213">
    <property type="component" value="Unassembled WGS sequence"/>
</dbReference>
<dbReference type="PANTHER" id="PTHR43968:SF6">
    <property type="entry name" value="GLUTATHIONE S-TRANSFERASE OMEGA"/>
    <property type="match status" value="1"/>
</dbReference>
<evidence type="ECO:0000313" key="2">
    <source>
        <dbReference type="EMBL" id="MFD1881935.1"/>
    </source>
</evidence>